<dbReference type="NCBIfam" id="TIGR00254">
    <property type="entry name" value="GGDEF"/>
    <property type="match status" value="1"/>
</dbReference>
<dbReference type="EMBL" id="BLVO01000001">
    <property type="protein sequence ID" value="GFM31680.1"/>
    <property type="molecule type" value="Genomic_DNA"/>
</dbReference>
<evidence type="ECO:0000259" key="4">
    <source>
        <dbReference type="PROSITE" id="PS50113"/>
    </source>
</evidence>
<dbReference type="SUPFAM" id="SSF52172">
    <property type="entry name" value="CheY-like"/>
    <property type="match status" value="1"/>
</dbReference>
<dbReference type="GO" id="GO:0000160">
    <property type="term" value="P:phosphorelay signal transduction system"/>
    <property type="evidence" value="ECO:0007669"/>
    <property type="project" value="InterPro"/>
</dbReference>
<dbReference type="SMART" id="SM00091">
    <property type="entry name" value="PAS"/>
    <property type="match status" value="1"/>
</dbReference>
<organism evidence="7 8">
    <name type="scientific">Desulfovibrio subterraneus</name>
    <dbReference type="NCBI Taxonomy" id="2718620"/>
    <lineage>
        <taxon>Bacteria</taxon>
        <taxon>Pseudomonadati</taxon>
        <taxon>Thermodesulfobacteriota</taxon>
        <taxon>Desulfovibrionia</taxon>
        <taxon>Desulfovibrionales</taxon>
        <taxon>Desulfovibrionaceae</taxon>
        <taxon>Desulfovibrio</taxon>
    </lineage>
</organism>
<evidence type="ECO:0000313" key="7">
    <source>
        <dbReference type="EMBL" id="GFM31680.1"/>
    </source>
</evidence>
<dbReference type="Pfam" id="PF00989">
    <property type="entry name" value="PAS"/>
    <property type="match status" value="1"/>
</dbReference>
<dbReference type="InterPro" id="IPR035919">
    <property type="entry name" value="EAL_sf"/>
</dbReference>
<dbReference type="PROSITE" id="PS50112">
    <property type="entry name" value="PAS"/>
    <property type="match status" value="1"/>
</dbReference>
<comment type="caution">
    <text evidence="7">The sequence shown here is derived from an EMBL/GenBank/DDBJ whole genome shotgun (WGS) entry which is preliminary data.</text>
</comment>
<sequence>MQDAPALILTIDDDLTVRENIVAYLEDSGFEVCQAENGALGLEVFRARQPDLVLVDLRMPVMDGMEVVRRMKVEAPAVPVIVVSGVGVLEEAVEALRIGAWDFVTKPITDMLVLEHAVGKALERARLLEERNRYQDRLEQEVSMRTSELRNANARLLEVQALLQEKNQFLETLIESIPNPIFYKDLNGLYLGCNKVFSDMLGVRQEDVVGQSSHRLLPDEVACRMSEINSQDGMLTNCLMELSAPDGSLHNFVLYKSFFFDRDGARSGEVGTFHDITELKRKEAQITYQAHHDELTGLPNRLKIKQEIAALIARYAETNLQFAVLFLDLDNFKTVNDSLGHKVGDRLLTETAERLLALTGERGMVARLGGDEYVVLLPHIMDETEAGHWAETVLNAFRNPFMISEHELYLSTSIGVTCYPKDGADPDTLIKNADIAMYRAKARERSSWQRFDIAMVEQVTKRLAIEKDIRKGLENNEFIPYYQPRVDIRTGRVVGMEALVRWHKADGTVGNPGEFIPVAEETGLIVQLGERVLREACRQTRIWHSAGMDGLRVSVNISAHQFRANLVDMVFNALDESGIDPELLELEITESTMMSDLGQTVSLLERLAGRGILTAIDDFGTGHSSLYYLKTFHINTLKIDRSFVEDILNDENDANIVSTVISMAKNLSLQVVAEGVETQEQLDRLREYGCPEVQGFFYSRPVPADDFEIYVRKTNGW</sequence>
<protein>
    <submittedName>
        <fullName evidence="7">Two-component system response regulator</fullName>
    </submittedName>
</protein>
<reference evidence="7 8" key="1">
    <citation type="submission" date="2020-05" db="EMBL/GenBank/DDBJ databases">
        <title>Draft genome sequence of Desulfovibrio sp. strain HN2T.</title>
        <authorList>
            <person name="Ueno A."/>
            <person name="Tamazawa S."/>
            <person name="Tamamura S."/>
            <person name="Murakami T."/>
            <person name="Kiyama T."/>
            <person name="Inomata H."/>
            <person name="Amano Y."/>
            <person name="Miyakawa K."/>
            <person name="Tamaki H."/>
            <person name="Naganuma T."/>
            <person name="Kaneko K."/>
        </authorList>
    </citation>
    <scope>NUCLEOTIDE SEQUENCE [LARGE SCALE GENOMIC DNA]</scope>
    <source>
        <strain evidence="7 8">HN2</strain>
    </source>
</reference>
<evidence type="ECO:0000259" key="5">
    <source>
        <dbReference type="PROSITE" id="PS50883"/>
    </source>
</evidence>
<keyword evidence="8" id="KW-1185">Reference proteome</keyword>
<dbReference type="Proteomes" id="UP000503840">
    <property type="component" value="Unassembled WGS sequence"/>
</dbReference>
<dbReference type="Pfam" id="PF00990">
    <property type="entry name" value="GGDEF"/>
    <property type="match status" value="1"/>
</dbReference>
<dbReference type="AlphaFoldDB" id="A0A7J0BDC0"/>
<dbReference type="Pfam" id="PF00072">
    <property type="entry name" value="Response_reg"/>
    <property type="match status" value="1"/>
</dbReference>
<name>A0A7J0BDC0_9BACT</name>
<dbReference type="InterPro" id="IPR000700">
    <property type="entry name" value="PAS-assoc_C"/>
</dbReference>
<evidence type="ECO:0000259" key="2">
    <source>
        <dbReference type="PROSITE" id="PS50110"/>
    </source>
</evidence>
<dbReference type="PROSITE" id="PS50883">
    <property type="entry name" value="EAL"/>
    <property type="match status" value="1"/>
</dbReference>
<dbReference type="PANTHER" id="PTHR44757">
    <property type="entry name" value="DIGUANYLATE CYCLASE DGCP"/>
    <property type="match status" value="1"/>
</dbReference>
<dbReference type="SUPFAM" id="SSF55785">
    <property type="entry name" value="PYP-like sensor domain (PAS domain)"/>
    <property type="match status" value="1"/>
</dbReference>
<dbReference type="InterPro" id="IPR011006">
    <property type="entry name" value="CheY-like_superfamily"/>
</dbReference>
<dbReference type="InterPro" id="IPR000160">
    <property type="entry name" value="GGDEF_dom"/>
</dbReference>
<gene>
    <name evidence="7" type="ORF">DSM101010T_00450</name>
</gene>
<dbReference type="Pfam" id="PF00563">
    <property type="entry name" value="EAL"/>
    <property type="match status" value="1"/>
</dbReference>
<dbReference type="Gene3D" id="3.20.20.450">
    <property type="entry name" value="EAL domain"/>
    <property type="match status" value="1"/>
</dbReference>
<dbReference type="SMART" id="SM00267">
    <property type="entry name" value="GGDEF"/>
    <property type="match status" value="1"/>
</dbReference>
<dbReference type="Gene3D" id="3.30.450.20">
    <property type="entry name" value="PAS domain"/>
    <property type="match status" value="1"/>
</dbReference>
<dbReference type="InterPro" id="IPR035965">
    <property type="entry name" value="PAS-like_dom_sf"/>
</dbReference>
<feature type="domain" description="EAL" evidence="5">
    <location>
        <begin position="462"/>
        <end position="715"/>
    </location>
</feature>
<feature type="domain" description="PAC" evidence="4">
    <location>
        <begin position="236"/>
        <end position="288"/>
    </location>
</feature>
<evidence type="ECO:0000259" key="6">
    <source>
        <dbReference type="PROSITE" id="PS50887"/>
    </source>
</evidence>
<keyword evidence="1" id="KW-0597">Phosphoprotein</keyword>
<evidence type="ECO:0000313" key="8">
    <source>
        <dbReference type="Proteomes" id="UP000503840"/>
    </source>
</evidence>
<accession>A0A7J0BDC0</accession>
<dbReference type="SUPFAM" id="SSF141868">
    <property type="entry name" value="EAL domain-like"/>
    <property type="match status" value="1"/>
</dbReference>
<dbReference type="GO" id="GO:0006355">
    <property type="term" value="P:regulation of DNA-templated transcription"/>
    <property type="evidence" value="ECO:0007669"/>
    <property type="project" value="InterPro"/>
</dbReference>
<dbReference type="CDD" id="cd00130">
    <property type="entry name" value="PAS"/>
    <property type="match status" value="1"/>
</dbReference>
<dbReference type="Gene3D" id="3.40.50.2300">
    <property type="match status" value="1"/>
</dbReference>
<dbReference type="InterPro" id="IPR001633">
    <property type="entry name" value="EAL_dom"/>
</dbReference>
<evidence type="ECO:0000259" key="3">
    <source>
        <dbReference type="PROSITE" id="PS50112"/>
    </source>
</evidence>
<dbReference type="SMART" id="SM00052">
    <property type="entry name" value="EAL"/>
    <property type="match status" value="1"/>
</dbReference>
<dbReference type="InterPro" id="IPR043128">
    <property type="entry name" value="Rev_trsase/Diguanyl_cyclase"/>
</dbReference>
<feature type="modified residue" description="4-aspartylphosphate" evidence="1">
    <location>
        <position position="56"/>
    </location>
</feature>
<dbReference type="InterPro" id="IPR029787">
    <property type="entry name" value="Nucleotide_cyclase"/>
</dbReference>
<feature type="domain" description="PAS" evidence="3">
    <location>
        <begin position="166"/>
        <end position="220"/>
    </location>
</feature>
<feature type="domain" description="Response regulatory" evidence="2">
    <location>
        <begin position="7"/>
        <end position="121"/>
    </location>
</feature>
<dbReference type="CDD" id="cd01948">
    <property type="entry name" value="EAL"/>
    <property type="match status" value="1"/>
</dbReference>
<proteinExistence type="predicted"/>
<dbReference type="Gene3D" id="1.20.5.390">
    <property type="entry name" value="L1 transposable element, trimerization domain"/>
    <property type="match status" value="1"/>
</dbReference>
<evidence type="ECO:0000256" key="1">
    <source>
        <dbReference type="PROSITE-ProRule" id="PRU00169"/>
    </source>
</evidence>
<dbReference type="FunFam" id="3.20.20.450:FF:000001">
    <property type="entry name" value="Cyclic di-GMP phosphodiesterase yahA"/>
    <property type="match status" value="1"/>
</dbReference>
<dbReference type="InterPro" id="IPR000014">
    <property type="entry name" value="PAS"/>
</dbReference>
<dbReference type="PROSITE" id="PS50110">
    <property type="entry name" value="RESPONSE_REGULATORY"/>
    <property type="match status" value="1"/>
</dbReference>
<feature type="domain" description="GGDEF" evidence="6">
    <location>
        <begin position="320"/>
        <end position="453"/>
    </location>
</feature>
<dbReference type="PROSITE" id="PS50113">
    <property type="entry name" value="PAC"/>
    <property type="match status" value="1"/>
</dbReference>
<dbReference type="PANTHER" id="PTHR44757:SF2">
    <property type="entry name" value="BIOFILM ARCHITECTURE MAINTENANCE PROTEIN MBAA"/>
    <property type="match status" value="1"/>
</dbReference>
<dbReference type="CDD" id="cd17555">
    <property type="entry name" value="REC_RssB-like"/>
    <property type="match status" value="1"/>
</dbReference>
<dbReference type="SUPFAM" id="SSF55073">
    <property type="entry name" value="Nucleotide cyclase"/>
    <property type="match status" value="1"/>
</dbReference>
<dbReference type="InterPro" id="IPR013767">
    <property type="entry name" value="PAS_fold"/>
</dbReference>
<dbReference type="InterPro" id="IPR049510">
    <property type="entry name" value="RssB-like_REC"/>
</dbReference>
<dbReference type="CDD" id="cd01949">
    <property type="entry name" value="GGDEF"/>
    <property type="match status" value="1"/>
</dbReference>
<dbReference type="NCBIfam" id="TIGR00229">
    <property type="entry name" value="sensory_box"/>
    <property type="match status" value="1"/>
</dbReference>
<dbReference type="InterPro" id="IPR001789">
    <property type="entry name" value="Sig_transdc_resp-reg_receiver"/>
</dbReference>
<dbReference type="PROSITE" id="PS50887">
    <property type="entry name" value="GGDEF"/>
    <property type="match status" value="1"/>
</dbReference>
<dbReference type="SMART" id="SM00448">
    <property type="entry name" value="REC"/>
    <property type="match status" value="1"/>
</dbReference>
<dbReference type="Gene3D" id="3.30.70.270">
    <property type="match status" value="1"/>
</dbReference>
<dbReference type="InterPro" id="IPR052155">
    <property type="entry name" value="Biofilm_reg_signaling"/>
</dbReference>